<feature type="transmembrane region" description="Helical" evidence="7">
    <location>
        <begin position="154"/>
        <end position="173"/>
    </location>
</feature>
<sequence>MKKPNLDTVTTINQDGSKYNIHPADVKGSFTLRRRLTAWVLILIYILLPWIKINGYPAVFLDLDKRQFHFMGLTLFTQDFWVLFFIISGLAFTLFVLSSIVGRVWCGWFCPYTVFLEHLYRRIERFVDGDAPKRRRLDEAPMNKTKFIKRAIKWSFYVLVSFILAHVFLSYFISIPGVWSNITDGPAEHITEFLFILAFTGIFTFCFGWFREQFCIILCPYGRFQSALTDDQTVTVFYDYNRGEPRGKMTKDADKKLGDCIDCRRCVNVCPTGIDIRNGLQLECVACSACVDACNEIMTKVNRPKGLVRYDSSAGISTGKRKILRPRLFLYMIFTAIGLGVLGAVFVSKAKPFHAGITRVMGTTYTANEQGVRNQYQIKLTNKRNQDITYTYKLINSPGFELSAGTNTITLGPLQKDTVTFTVFSPVDQYKGSADIFIEVTSEDGTQSELTARFLGPAATLYKDSLNEKQETTNPE</sequence>
<dbReference type="OrthoDB" id="9811700at2"/>
<evidence type="ECO:0000256" key="3">
    <source>
        <dbReference type="ARBA" id="ARBA00022723"/>
    </source>
</evidence>
<dbReference type="SUPFAM" id="SSF54862">
    <property type="entry name" value="4Fe-4S ferredoxins"/>
    <property type="match status" value="1"/>
</dbReference>
<feature type="transmembrane region" description="Helical" evidence="7">
    <location>
        <begin position="193"/>
        <end position="210"/>
    </location>
</feature>
<keyword evidence="7" id="KW-0812">Transmembrane</keyword>
<dbReference type="GO" id="GO:0005886">
    <property type="term" value="C:plasma membrane"/>
    <property type="evidence" value="ECO:0007669"/>
    <property type="project" value="TreeGrafter"/>
</dbReference>
<dbReference type="Gene3D" id="2.60.40.10">
    <property type="entry name" value="Immunoglobulins"/>
    <property type="match status" value="1"/>
</dbReference>
<dbReference type="InterPro" id="IPR032879">
    <property type="entry name" value="FixG_C"/>
</dbReference>
<dbReference type="InterPro" id="IPR017896">
    <property type="entry name" value="4Fe4S_Fe-S-bd"/>
</dbReference>
<evidence type="ECO:0000256" key="7">
    <source>
        <dbReference type="SAM" id="Phobius"/>
    </source>
</evidence>
<evidence type="ECO:0000259" key="8">
    <source>
        <dbReference type="PROSITE" id="PS51379"/>
    </source>
</evidence>
<evidence type="ECO:0000256" key="5">
    <source>
        <dbReference type="ARBA" id="ARBA00023004"/>
    </source>
</evidence>
<dbReference type="GO" id="GO:0046872">
    <property type="term" value="F:metal ion binding"/>
    <property type="evidence" value="ECO:0007669"/>
    <property type="project" value="UniProtKB-KW"/>
</dbReference>
<dbReference type="Pfam" id="PF12801">
    <property type="entry name" value="Fer4_5"/>
    <property type="match status" value="1"/>
</dbReference>
<protein>
    <submittedName>
        <fullName evidence="9">Cytochrome c oxidase accessory protein FixG</fullName>
    </submittedName>
</protein>
<accession>A0A1M6PS37</accession>
<dbReference type="InterPro" id="IPR013783">
    <property type="entry name" value="Ig-like_fold"/>
</dbReference>
<evidence type="ECO:0000256" key="2">
    <source>
        <dbReference type="ARBA" id="ARBA00022485"/>
    </source>
</evidence>
<dbReference type="Proteomes" id="UP000184510">
    <property type="component" value="Unassembled WGS sequence"/>
</dbReference>
<dbReference type="Pfam" id="PF11614">
    <property type="entry name" value="FixG_C"/>
    <property type="match status" value="1"/>
</dbReference>
<dbReference type="EMBL" id="FQYR01000005">
    <property type="protein sequence ID" value="SHK10809.1"/>
    <property type="molecule type" value="Genomic_DNA"/>
</dbReference>
<keyword evidence="3" id="KW-0479">Metal-binding</keyword>
<dbReference type="InterPro" id="IPR017900">
    <property type="entry name" value="4Fe4S_Fe_S_CS"/>
</dbReference>
<dbReference type="PROSITE" id="PS51379">
    <property type="entry name" value="4FE4S_FER_2"/>
    <property type="match status" value="1"/>
</dbReference>
<gene>
    <name evidence="9" type="ORF">SAMN02745181_3279</name>
</gene>
<proteinExistence type="predicted"/>
<evidence type="ECO:0000256" key="1">
    <source>
        <dbReference type="ARBA" id="ARBA00022448"/>
    </source>
</evidence>
<evidence type="ECO:0000313" key="10">
    <source>
        <dbReference type="Proteomes" id="UP000184510"/>
    </source>
</evidence>
<dbReference type="PROSITE" id="PS00198">
    <property type="entry name" value="4FE4S_FER_1"/>
    <property type="match status" value="1"/>
</dbReference>
<keyword evidence="4" id="KW-0249">Electron transport</keyword>
<feature type="transmembrane region" description="Helical" evidence="7">
    <location>
        <begin position="80"/>
        <end position="101"/>
    </location>
</feature>
<dbReference type="InterPro" id="IPR014116">
    <property type="entry name" value="Cyt_c_oxidase_cbb3_FixG"/>
</dbReference>
<keyword evidence="10" id="KW-1185">Reference proteome</keyword>
<dbReference type="InterPro" id="IPR051684">
    <property type="entry name" value="Electron_Trans/Redox"/>
</dbReference>
<keyword evidence="6" id="KW-0411">Iron-sulfur</keyword>
<evidence type="ECO:0000256" key="6">
    <source>
        <dbReference type="ARBA" id="ARBA00023014"/>
    </source>
</evidence>
<keyword evidence="5" id="KW-0408">Iron</keyword>
<dbReference type="PANTHER" id="PTHR30176">
    <property type="entry name" value="FERREDOXIN-TYPE PROTEIN NAPH"/>
    <property type="match status" value="1"/>
</dbReference>
<reference evidence="9 10" key="1">
    <citation type="submission" date="2016-11" db="EMBL/GenBank/DDBJ databases">
        <authorList>
            <person name="Jaros S."/>
            <person name="Januszkiewicz K."/>
            <person name="Wedrychowicz H."/>
        </authorList>
    </citation>
    <scope>NUCLEOTIDE SEQUENCE [LARGE SCALE GENOMIC DNA]</scope>
    <source>
        <strain evidence="9 10">DSM 18772</strain>
    </source>
</reference>
<dbReference type="GO" id="GO:0051539">
    <property type="term" value="F:4 iron, 4 sulfur cluster binding"/>
    <property type="evidence" value="ECO:0007669"/>
    <property type="project" value="UniProtKB-KW"/>
</dbReference>
<keyword evidence="1" id="KW-0813">Transport</keyword>
<dbReference type="NCBIfam" id="TIGR02745">
    <property type="entry name" value="ccoG_rdxA_fixG"/>
    <property type="match status" value="1"/>
</dbReference>
<dbReference type="STRING" id="1123071.SAMN02745181_3279"/>
<evidence type="ECO:0000256" key="4">
    <source>
        <dbReference type="ARBA" id="ARBA00022982"/>
    </source>
</evidence>
<organism evidence="9 10">
    <name type="scientific">Rubritalea squalenifaciens DSM 18772</name>
    <dbReference type="NCBI Taxonomy" id="1123071"/>
    <lineage>
        <taxon>Bacteria</taxon>
        <taxon>Pseudomonadati</taxon>
        <taxon>Verrucomicrobiota</taxon>
        <taxon>Verrucomicrobiia</taxon>
        <taxon>Verrucomicrobiales</taxon>
        <taxon>Rubritaleaceae</taxon>
        <taxon>Rubritalea</taxon>
    </lineage>
</organism>
<name>A0A1M6PS37_9BACT</name>
<dbReference type="AlphaFoldDB" id="A0A1M6PS37"/>
<keyword evidence="2" id="KW-0004">4Fe-4S</keyword>
<keyword evidence="7" id="KW-1133">Transmembrane helix</keyword>
<dbReference type="PANTHER" id="PTHR30176:SF3">
    <property type="entry name" value="FERREDOXIN-TYPE PROTEIN NAPH"/>
    <property type="match status" value="1"/>
</dbReference>
<dbReference type="RefSeq" id="WP_159435008.1">
    <property type="nucleotide sequence ID" value="NZ_FQYR01000005.1"/>
</dbReference>
<dbReference type="Pfam" id="PF13746">
    <property type="entry name" value="Fer4_18"/>
    <property type="match status" value="1"/>
</dbReference>
<feature type="transmembrane region" description="Helical" evidence="7">
    <location>
        <begin position="328"/>
        <end position="347"/>
    </location>
</feature>
<evidence type="ECO:0000313" key="9">
    <source>
        <dbReference type="EMBL" id="SHK10809.1"/>
    </source>
</evidence>
<feature type="domain" description="4Fe-4S ferredoxin-type" evidence="8">
    <location>
        <begin position="247"/>
        <end position="279"/>
    </location>
</feature>
<feature type="transmembrane region" description="Helical" evidence="7">
    <location>
        <begin position="36"/>
        <end position="60"/>
    </location>
</feature>
<keyword evidence="7" id="KW-0472">Membrane</keyword>
<dbReference type="InParanoid" id="A0A1M6PS37"/>